<gene>
    <name evidence="1" type="ORF">V6N11_067729</name>
</gene>
<accession>A0ABR2SSK7</accession>
<organism evidence="1 2">
    <name type="scientific">Hibiscus sabdariffa</name>
    <name type="common">roselle</name>
    <dbReference type="NCBI Taxonomy" id="183260"/>
    <lineage>
        <taxon>Eukaryota</taxon>
        <taxon>Viridiplantae</taxon>
        <taxon>Streptophyta</taxon>
        <taxon>Embryophyta</taxon>
        <taxon>Tracheophyta</taxon>
        <taxon>Spermatophyta</taxon>
        <taxon>Magnoliopsida</taxon>
        <taxon>eudicotyledons</taxon>
        <taxon>Gunneridae</taxon>
        <taxon>Pentapetalae</taxon>
        <taxon>rosids</taxon>
        <taxon>malvids</taxon>
        <taxon>Malvales</taxon>
        <taxon>Malvaceae</taxon>
        <taxon>Malvoideae</taxon>
        <taxon>Hibiscus</taxon>
    </lineage>
</organism>
<keyword evidence="2" id="KW-1185">Reference proteome</keyword>
<dbReference type="EMBL" id="JBBPBN010000012">
    <property type="protein sequence ID" value="KAK9027908.1"/>
    <property type="molecule type" value="Genomic_DNA"/>
</dbReference>
<comment type="caution">
    <text evidence="1">The sequence shown here is derived from an EMBL/GenBank/DDBJ whole genome shotgun (WGS) entry which is preliminary data.</text>
</comment>
<sequence>MESTPSQIEAINASKVVAQRNESLELEADGESNAAIKVDSLVGVVVRYLSNTTRWNEEFSLCSRQTWVAIQGVPVFA</sequence>
<evidence type="ECO:0000313" key="1">
    <source>
        <dbReference type="EMBL" id="KAK9027908.1"/>
    </source>
</evidence>
<evidence type="ECO:0000313" key="2">
    <source>
        <dbReference type="Proteomes" id="UP001396334"/>
    </source>
</evidence>
<protein>
    <submittedName>
        <fullName evidence="1">Uncharacterized protein</fullName>
    </submittedName>
</protein>
<reference evidence="1 2" key="1">
    <citation type="journal article" date="2024" name="G3 (Bethesda)">
        <title>Genome assembly of Hibiscus sabdariffa L. provides insights into metabolisms of medicinal natural products.</title>
        <authorList>
            <person name="Kim T."/>
        </authorList>
    </citation>
    <scope>NUCLEOTIDE SEQUENCE [LARGE SCALE GENOMIC DNA]</scope>
    <source>
        <strain evidence="1">TK-2024</strain>
        <tissue evidence="1">Old leaves</tissue>
    </source>
</reference>
<dbReference type="Proteomes" id="UP001396334">
    <property type="component" value="Unassembled WGS sequence"/>
</dbReference>
<proteinExistence type="predicted"/>
<name>A0ABR2SSK7_9ROSI</name>